<evidence type="ECO:0000313" key="1">
    <source>
        <dbReference type="EMBL" id="EMB13412.1"/>
    </source>
</evidence>
<gene>
    <name evidence="1" type="ORF">RE6C_05853</name>
</gene>
<dbReference type="AlphaFoldDB" id="M2AL46"/>
<protein>
    <submittedName>
        <fullName evidence="1">Uncharacterized protein</fullName>
    </submittedName>
</protein>
<evidence type="ECO:0000313" key="2">
    <source>
        <dbReference type="Proteomes" id="UP000011529"/>
    </source>
</evidence>
<reference evidence="1" key="1">
    <citation type="submission" date="2012-11" db="EMBL/GenBank/DDBJ databases">
        <title>Permanent draft genomes of Rhodopirellula europaea strain SH398 and 6C.</title>
        <authorList>
            <person name="Richter M."/>
            <person name="Richter-Heitmann T."/>
            <person name="Frank C."/>
            <person name="Harder J."/>
            <person name="Glockner F.O."/>
        </authorList>
    </citation>
    <scope>NUCLEOTIDE SEQUENCE</scope>
    <source>
        <strain evidence="1">6C</strain>
    </source>
</reference>
<reference evidence="1" key="2">
    <citation type="journal article" date="2013" name="Mar. Genomics">
        <title>Expression of sulfatases in Rhodopirellula baltica and the diversity of sulfatases in the genus Rhodopirellula.</title>
        <authorList>
            <person name="Wegner C.E."/>
            <person name="Richter-Heitmann T."/>
            <person name="Klindworth A."/>
            <person name="Klockow C."/>
            <person name="Richter M."/>
            <person name="Achstetter T."/>
            <person name="Glockner F.O."/>
            <person name="Harder J."/>
        </authorList>
    </citation>
    <scope>NUCLEOTIDE SEQUENCE [LARGE SCALE GENOMIC DNA]</scope>
    <source>
        <strain evidence="1">6C</strain>
    </source>
</reference>
<sequence length="96" mass="10793">MGTWWECGGSSNSTNWRIDVEKARYGKDQCSATKQPAAEFAGPLLRMDLCWLGFQLRRLSRLRHPAGLRTSKKFLVSGCQRPERVAAESGMKHNPA</sequence>
<dbReference type="Proteomes" id="UP000011529">
    <property type="component" value="Unassembled WGS sequence"/>
</dbReference>
<comment type="caution">
    <text evidence="1">The sequence shown here is derived from an EMBL/GenBank/DDBJ whole genome shotgun (WGS) entry which is preliminary data.</text>
</comment>
<dbReference type="EMBL" id="ANMO01000265">
    <property type="protein sequence ID" value="EMB13412.1"/>
    <property type="molecule type" value="Genomic_DNA"/>
</dbReference>
<keyword evidence="2" id="KW-1185">Reference proteome</keyword>
<name>M2AL46_9BACT</name>
<organism evidence="1 2">
    <name type="scientific">Rhodopirellula europaea 6C</name>
    <dbReference type="NCBI Taxonomy" id="1263867"/>
    <lineage>
        <taxon>Bacteria</taxon>
        <taxon>Pseudomonadati</taxon>
        <taxon>Planctomycetota</taxon>
        <taxon>Planctomycetia</taxon>
        <taxon>Pirellulales</taxon>
        <taxon>Pirellulaceae</taxon>
        <taxon>Rhodopirellula</taxon>
    </lineage>
</organism>
<dbReference type="PATRIC" id="fig|1263867.3.peg.6276"/>
<accession>M2AL46</accession>
<proteinExistence type="predicted"/>